<dbReference type="KEGG" id="pchm:VFPPC_17157"/>
<feature type="transmembrane region" description="Helical" evidence="1">
    <location>
        <begin position="46"/>
        <end position="67"/>
    </location>
</feature>
<keyword evidence="3" id="KW-1185">Reference proteome</keyword>
<dbReference type="RefSeq" id="XP_018135820.1">
    <property type="nucleotide sequence ID" value="XM_018294905.1"/>
</dbReference>
<sequence length="71" mass="7808">MEMYVADILVSENNYSLVGVGFTFTVLAIVVVVLRIFTRLWVVKGFGVDGGFIVLSLATLGFLIAVIQRKQ</sequence>
<evidence type="ECO:0000313" key="2">
    <source>
        <dbReference type="EMBL" id="OAQ57505.1"/>
    </source>
</evidence>
<proteinExistence type="predicted"/>
<accession>A0A179EWC8</accession>
<dbReference type="STRING" id="1380566.A0A179EWC8"/>
<keyword evidence="1" id="KW-0812">Transmembrane</keyword>
<evidence type="ECO:0000256" key="1">
    <source>
        <dbReference type="SAM" id="Phobius"/>
    </source>
</evidence>
<evidence type="ECO:0000313" key="3">
    <source>
        <dbReference type="Proteomes" id="UP000078397"/>
    </source>
</evidence>
<dbReference type="AlphaFoldDB" id="A0A179EWC8"/>
<organism evidence="2 3">
    <name type="scientific">Pochonia chlamydosporia 170</name>
    <dbReference type="NCBI Taxonomy" id="1380566"/>
    <lineage>
        <taxon>Eukaryota</taxon>
        <taxon>Fungi</taxon>
        <taxon>Dikarya</taxon>
        <taxon>Ascomycota</taxon>
        <taxon>Pezizomycotina</taxon>
        <taxon>Sordariomycetes</taxon>
        <taxon>Hypocreomycetidae</taxon>
        <taxon>Hypocreales</taxon>
        <taxon>Clavicipitaceae</taxon>
        <taxon>Pochonia</taxon>
    </lineage>
</organism>
<dbReference type="Proteomes" id="UP000078397">
    <property type="component" value="Unassembled WGS sequence"/>
</dbReference>
<keyword evidence="1" id="KW-0472">Membrane</keyword>
<dbReference type="OrthoDB" id="3648173at2759"/>
<dbReference type="GeneID" id="28858899"/>
<protein>
    <submittedName>
        <fullName evidence="2">Uncharacterized protein</fullName>
    </submittedName>
</protein>
<name>A0A179EWC8_METCM</name>
<gene>
    <name evidence="2" type="ORF">VFPPC_17157</name>
</gene>
<reference evidence="2 3" key="1">
    <citation type="journal article" date="2016" name="PLoS Pathog.">
        <title>Biosynthesis of antibiotic leucinostatins in bio-control fungus Purpureocillium lilacinum and their inhibition on phytophthora revealed by genome mining.</title>
        <authorList>
            <person name="Wang G."/>
            <person name="Liu Z."/>
            <person name="Lin R."/>
            <person name="Li E."/>
            <person name="Mao Z."/>
            <person name="Ling J."/>
            <person name="Yang Y."/>
            <person name="Yin W.B."/>
            <person name="Xie B."/>
        </authorList>
    </citation>
    <scope>NUCLEOTIDE SEQUENCE [LARGE SCALE GENOMIC DNA]</scope>
    <source>
        <strain evidence="2">170</strain>
    </source>
</reference>
<dbReference type="EMBL" id="LSBJ02000020">
    <property type="protein sequence ID" value="OAQ57505.1"/>
    <property type="molecule type" value="Genomic_DNA"/>
</dbReference>
<comment type="caution">
    <text evidence="2">The sequence shown here is derived from an EMBL/GenBank/DDBJ whole genome shotgun (WGS) entry which is preliminary data.</text>
</comment>
<keyword evidence="1" id="KW-1133">Transmembrane helix</keyword>
<feature type="transmembrane region" description="Helical" evidence="1">
    <location>
        <begin position="15"/>
        <end position="34"/>
    </location>
</feature>